<gene>
    <name evidence="2" type="ORF">L211DRAFT_843836</name>
</gene>
<feature type="region of interest" description="Disordered" evidence="1">
    <location>
        <begin position="1"/>
        <end position="51"/>
    </location>
</feature>
<keyword evidence="3" id="KW-1185">Reference proteome</keyword>
<accession>A0A3N4L5S9</accession>
<name>A0A3N4L5S9_9PEZI</name>
<feature type="compositionally biased region" description="Polar residues" evidence="1">
    <location>
        <begin position="1"/>
        <end position="13"/>
    </location>
</feature>
<evidence type="ECO:0000313" key="3">
    <source>
        <dbReference type="Proteomes" id="UP000267821"/>
    </source>
</evidence>
<organism evidence="2 3">
    <name type="scientific">Terfezia boudieri ATCC MYA-4762</name>
    <dbReference type="NCBI Taxonomy" id="1051890"/>
    <lineage>
        <taxon>Eukaryota</taxon>
        <taxon>Fungi</taxon>
        <taxon>Dikarya</taxon>
        <taxon>Ascomycota</taxon>
        <taxon>Pezizomycotina</taxon>
        <taxon>Pezizomycetes</taxon>
        <taxon>Pezizales</taxon>
        <taxon>Pezizaceae</taxon>
        <taxon>Terfezia</taxon>
    </lineage>
</organism>
<feature type="compositionally biased region" description="Basic and acidic residues" evidence="1">
    <location>
        <begin position="14"/>
        <end position="24"/>
    </location>
</feature>
<protein>
    <submittedName>
        <fullName evidence="2">Uncharacterized protein</fullName>
    </submittedName>
</protein>
<dbReference type="AlphaFoldDB" id="A0A3N4L5S9"/>
<proteinExistence type="predicted"/>
<dbReference type="EMBL" id="ML121654">
    <property type="protein sequence ID" value="RPB18250.1"/>
    <property type="molecule type" value="Genomic_DNA"/>
</dbReference>
<evidence type="ECO:0000256" key="1">
    <source>
        <dbReference type="SAM" id="MobiDB-lite"/>
    </source>
</evidence>
<sequence length="450" mass="51295">MPQTRSQTVQEASAHQKKESDSRDTTPALLGHDNPSHYSGTHSSAEHSGTHDEVDLIGVITEFRDYMEKVQHRIGGQPHESRSKKLDTLGLLPLVGHITEIMQHRVISDLEDEEYRLKAEILERSNRVFSRGDPGLPLIILDTFKVLINRPSFYINSTMLHFALPDVQWTSSLQWTMSNTWGAIWKMLPEDTDGILARMQENIYFEAFKPCDVPYLEIYLPRVIISATVLPIAFDFDHCTINFLGDDKIQQCIADLQKSIIDNTDTTPSDVHNFRAYTMFALRKNPQRFELERAKTIDALARTLHTYLRPLGTIERMEDHLRDVIRHAAETGLELAQFKVYAVVRRNGCRPGDHFDPRLMTAAYIPPRKGMESESELVTAGARVAIVLSPLLVQNVHNYYGQRCDVENMEVNELSNYILEKGNVVCYIVKEGRDGEKSVEFPMDAAKEVL</sequence>
<dbReference type="Proteomes" id="UP000267821">
    <property type="component" value="Unassembled WGS sequence"/>
</dbReference>
<dbReference type="OrthoDB" id="10345569at2759"/>
<evidence type="ECO:0000313" key="2">
    <source>
        <dbReference type="EMBL" id="RPB18250.1"/>
    </source>
</evidence>
<dbReference type="InParanoid" id="A0A3N4L5S9"/>
<reference evidence="2 3" key="1">
    <citation type="journal article" date="2018" name="Nat. Ecol. Evol.">
        <title>Pezizomycetes genomes reveal the molecular basis of ectomycorrhizal truffle lifestyle.</title>
        <authorList>
            <person name="Murat C."/>
            <person name="Payen T."/>
            <person name="Noel B."/>
            <person name="Kuo A."/>
            <person name="Morin E."/>
            <person name="Chen J."/>
            <person name="Kohler A."/>
            <person name="Krizsan K."/>
            <person name="Balestrini R."/>
            <person name="Da Silva C."/>
            <person name="Montanini B."/>
            <person name="Hainaut M."/>
            <person name="Levati E."/>
            <person name="Barry K.W."/>
            <person name="Belfiori B."/>
            <person name="Cichocki N."/>
            <person name="Clum A."/>
            <person name="Dockter R.B."/>
            <person name="Fauchery L."/>
            <person name="Guy J."/>
            <person name="Iotti M."/>
            <person name="Le Tacon F."/>
            <person name="Lindquist E.A."/>
            <person name="Lipzen A."/>
            <person name="Malagnac F."/>
            <person name="Mello A."/>
            <person name="Molinier V."/>
            <person name="Miyauchi S."/>
            <person name="Poulain J."/>
            <person name="Riccioni C."/>
            <person name="Rubini A."/>
            <person name="Sitrit Y."/>
            <person name="Splivallo R."/>
            <person name="Traeger S."/>
            <person name="Wang M."/>
            <person name="Zifcakova L."/>
            <person name="Wipf D."/>
            <person name="Zambonelli A."/>
            <person name="Paolocci F."/>
            <person name="Nowrousian M."/>
            <person name="Ottonello S."/>
            <person name="Baldrian P."/>
            <person name="Spatafora J.W."/>
            <person name="Henrissat B."/>
            <person name="Nagy L.G."/>
            <person name="Aury J.M."/>
            <person name="Wincker P."/>
            <person name="Grigoriev I.V."/>
            <person name="Bonfante P."/>
            <person name="Martin F.M."/>
        </authorList>
    </citation>
    <scope>NUCLEOTIDE SEQUENCE [LARGE SCALE GENOMIC DNA]</scope>
    <source>
        <strain evidence="2 3">ATCC MYA-4762</strain>
    </source>
</reference>